<organism evidence="1 2">
    <name type="scientific">Paenibacillus spongiae</name>
    <dbReference type="NCBI Taxonomy" id="2909671"/>
    <lineage>
        <taxon>Bacteria</taxon>
        <taxon>Bacillati</taxon>
        <taxon>Bacillota</taxon>
        <taxon>Bacilli</taxon>
        <taxon>Bacillales</taxon>
        <taxon>Paenibacillaceae</taxon>
        <taxon>Paenibacillus</taxon>
    </lineage>
</organism>
<name>A0ABY5SC71_9BACL</name>
<gene>
    <name evidence="1" type="ORF">L1F29_05970</name>
</gene>
<protein>
    <submittedName>
        <fullName evidence="1">Uncharacterized protein</fullName>
    </submittedName>
</protein>
<keyword evidence="2" id="KW-1185">Reference proteome</keyword>
<dbReference type="EMBL" id="CP091430">
    <property type="protein sequence ID" value="UVI31369.1"/>
    <property type="molecule type" value="Genomic_DNA"/>
</dbReference>
<sequence length="238" mass="26485">MKVPSTTGLSRNSRIDRISHVVPYAYYPYLTDDPESLRDESYGGTGCGLPRHVFQTLKEAADAAAVWLEESRQLRRAADRFKNQDRLARSTGQKGSPFEPEASIRTLVYHMNRLHAAYNAGEGVLDPSLKKAVGQALSRIRYERIGLSELPDGSWALHDESFQAALEDSPDDIRSLIASRTDGIAACLVQTLDRYDRMPLTELLNPMAPGLEALISYRSSMEAYMQSQLSGLVVNHRA</sequence>
<reference evidence="1" key="1">
    <citation type="submission" date="2022-01" db="EMBL/GenBank/DDBJ databases">
        <title>Paenibacillus spongiae sp. nov., isolated from marine sponge.</title>
        <authorList>
            <person name="Li Z."/>
            <person name="Zhang M."/>
        </authorList>
    </citation>
    <scope>NUCLEOTIDE SEQUENCE</scope>
    <source>
        <strain evidence="1">PHS-Z3</strain>
    </source>
</reference>
<evidence type="ECO:0000313" key="1">
    <source>
        <dbReference type="EMBL" id="UVI31369.1"/>
    </source>
</evidence>
<dbReference type="Proteomes" id="UP001057877">
    <property type="component" value="Chromosome"/>
</dbReference>
<dbReference type="RefSeq" id="WP_258387431.1">
    <property type="nucleotide sequence ID" value="NZ_CP091430.1"/>
</dbReference>
<proteinExistence type="predicted"/>
<accession>A0ABY5SC71</accession>
<evidence type="ECO:0000313" key="2">
    <source>
        <dbReference type="Proteomes" id="UP001057877"/>
    </source>
</evidence>